<sequence length="187" mass="20840">MKINVKDLSFMALYVALSLVLAYVSEMVPFLKMPSGGSIELSLIAVYAASYHLGWKKGLAVGLLWWFVSLLFGMGTWYLNPIQYSLDYIIPAAVCGMASLFPRIGKISNVYVGMLITMSIRFIAQVISGVYYWPANEVAGSMGAWVYSLSYNFGYNFVTLIIAAIIIPILIKRLNSDRFKFVGVRES</sequence>
<keyword evidence="1" id="KW-0472">Membrane</keyword>
<feature type="transmembrane region" description="Helical" evidence="1">
    <location>
        <begin position="111"/>
        <end position="133"/>
    </location>
</feature>
<dbReference type="GO" id="GO:0015234">
    <property type="term" value="F:thiamine transmembrane transporter activity"/>
    <property type="evidence" value="ECO:0007669"/>
    <property type="project" value="InterPro"/>
</dbReference>
<accession>A0A645HGG6</accession>
<dbReference type="AlphaFoldDB" id="A0A645HGG6"/>
<dbReference type="Gene3D" id="1.10.1760.20">
    <property type="match status" value="1"/>
</dbReference>
<comment type="caution">
    <text evidence="2">The sequence shown here is derived from an EMBL/GenBank/DDBJ whole genome shotgun (WGS) entry which is preliminary data.</text>
</comment>
<name>A0A645HGG6_9ZZZZ</name>
<organism evidence="2">
    <name type="scientific">bioreactor metagenome</name>
    <dbReference type="NCBI Taxonomy" id="1076179"/>
    <lineage>
        <taxon>unclassified sequences</taxon>
        <taxon>metagenomes</taxon>
        <taxon>ecological metagenomes</taxon>
    </lineage>
</organism>
<reference evidence="2" key="1">
    <citation type="submission" date="2019-08" db="EMBL/GenBank/DDBJ databases">
        <authorList>
            <person name="Kucharzyk K."/>
            <person name="Murdoch R.W."/>
            <person name="Higgins S."/>
            <person name="Loffler F."/>
        </authorList>
    </citation>
    <scope>NUCLEOTIDE SEQUENCE</scope>
</reference>
<dbReference type="EMBL" id="VSSQ01088663">
    <property type="protein sequence ID" value="MPN35214.1"/>
    <property type="molecule type" value="Genomic_DNA"/>
</dbReference>
<proteinExistence type="predicted"/>
<feature type="transmembrane region" description="Helical" evidence="1">
    <location>
        <begin position="85"/>
        <end position="104"/>
    </location>
</feature>
<dbReference type="Pfam" id="PF09515">
    <property type="entry name" value="Thia_YuaJ"/>
    <property type="match status" value="1"/>
</dbReference>
<keyword evidence="1" id="KW-1133">Transmembrane helix</keyword>
<gene>
    <name evidence="2" type="primary">thiT_10</name>
    <name evidence="2" type="ORF">SDC9_182711</name>
</gene>
<evidence type="ECO:0000313" key="2">
    <source>
        <dbReference type="EMBL" id="MPN35214.1"/>
    </source>
</evidence>
<dbReference type="InterPro" id="IPR012651">
    <property type="entry name" value="Thia_Transptr_ThiT"/>
</dbReference>
<dbReference type="GO" id="GO:0005886">
    <property type="term" value="C:plasma membrane"/>
    <property type="evidence" value="ECO:0007669"/>
    <property type="project" value="InterPro"/>
</dbReference>
<evidence type="ECO:0000256" key="1">
    <source>
        <dbReference type="SAM" id="Phobius"/>
    </source>
</evidence>
<keyword evidence="1" id="KW-0812">Transmembrane</keyword>
<feature type="transmembrane region" description="Helical" evidence="1">
    <location>
        <begin position="37"/>
        <end position="54"/>
    </location>
</feature>
<feature type="transmembrane region" description="Helical" evidence="1">
    <location>
        <begin position="12"/>
        <end position="31"/>
    </location>
</feature>
<feature type="transmembrane region" description="Helical" evidence="1">
    <location>
        <begin position="61"/>
        <end position="79"/>
    </location>
</feature>
<feature type="transmembrane region" description="Helical" evidence="1">
    <location>
        <begin position="153"/>
        <end position="171"/>
    </location>
</feature>
<protein>
    <submittedName>
        <fullName evidence="2">Thiamine transporter ThiT</fullName>
    </submittedName>
</protein>